<keyword evidence="3" id="KW-0862">Zinc</keyword>
<name>E3LDX3_CAERE</name>
<dbReference type="OrthoDB" id="5875010at2759"/>
<dbReference type="AlphaFoldDB" id="E3LDX3"/>
<dbReference type="InParanoid" id="E3LDX3"/>
<evidence type="ECO:0000256" key="1">
    <source>
        <dbReference type="ARBA" id="ARBA00022723"/>
    </source>
</evidence>
<accession>E3LDX3</accession>
<dbReference type="InterPro" id="IPR001841">
    <property type="entry name" value="Znf_RING"/>
</dbReference>
<feature type="domain" description="RING-type" evidence="5">
    <location>
        <begin position="269"/>
        <end position="318"/>
    </location>
</feature>
<dbReference type="RefSeq" id="XP_003118388.2">
    <property type="nucleotide sequence ID" value="XM_003118340.2"/>
</dbReference>
<dbReference type="PROSITE" id="PS50089">
    <property type="entry name" value="ZF_RING_2"/>
    <property type="match status" value="1"/>
</dbReference>
<dbReference type="InterPro" id="IPR013083">
    <property type="entry name" value="Znf_RING/FYVE/PHD"/>
</dbReference>
<evidence type="ECO:0000259" key="5">
    <source>
        <dbReference type="PROSITE" id="PS50089"/>
    </source>
</evidence>
<dbReference type="SUPFAM" id="SSF57850">
    <property type="entry name" value="RING/U-box"/>
    <property type="match status" value="1"/>
</dbReference>
<dbReference type="KEGG" id="crq:GCK72_024451"/>
<dbReference type="InterPro" id="IPR017907">
    <property type="entry name" value="Znf_RING_CS"/>
</dbReference>
<evidence type="ECO:0000313" key="7">
    <source>
        <dbReference type="Proteomes" id="UP000008281"/>
    </source>
</evidence>
<dbReference type="Gene3D" id="3.30.40.10">
    <property type="entry name" value="Zinc/RING finger domain, C3HC4 (zinc finger)"/>
    <property type="match status" value="1"/>
</dbReference>
<gene>
    <name evidence="6" type="ORF">CRE_00705</name>
</gene>
<dbReference type="PANTHER" id="PTHR47156:SF7">
    <property type="entry name" value="RING-TYPE DOMAIN-CONTAINING PROTEIN"/>
    <property type="match status" value="1"/>
</dbReference>
<dbReference type="PANTHER" id="PTHR47156">
    <property type="entry name" value="PROTEIN CBG20824"/>
    <property type="match status" value="1"/>
</dbReference>
<dbReference type="EMBL" id="DS268407">
    <property type="protein sequence ID" value="EFO82986.1"/>
    <property type="molecule type" value="Genomic_DNA"/>
</dbReference>
<dbReference type="InterPro" id="IPR052667">
    <property type="entry name" value="E3_ubiquitin-ligase_RING"/>
</dbReference>
<dbReference type="InterPro" id="IPR027370">
    <property type="entry name" value="Znf-RING_euk"/>
</dbReference>
<evidence type="ECO:0000313" key="6">
    <source>
        <dbReference type="EMBL" id="EFO82986.1"/>
    </source>
</evidence>
<reference evidence="6" key="1">
    <citation type="submission" date="2007-07" db="EMBL/GenBank/DDBJ databases">
        <title>PCAP assembly of the Caenorhabditis remanei genome.</title>
        <authorList>
            <consortium name="The Caenorhabditis remanei Sequencing Consortium"/>
            <person name="Wilson R.K."/>
        </authorList>
    </citation>
    <scope>NUCLEOTIDE SEQUENCE [LARGE SCALE GENOMIC DNA]</scope>
    <source>
        <strain evidence="6">PB4641</strain>
    </source>
</reference>
<keyword evidence="2 4" id="KW-0863">Zinc-finger</keyword>
<dbReference type="STRING" id="31234.E3LDX3"/>
<keyword evidence="1" id="KW-0479">Metal-binding</keyword>
<dbReference type="HOGENOM" id="CLU_600263_0_0_1"/>
<dbReference type="SMART" id="SM00184">
    <property type="entry name" value="RING"/>
    <property type="match status" value="1"/>
</dbReference>
<evidence type="ECO:0000256" key="2">
    <source>
        <dbReference type="ARBA" id="ARBA00022771"/>
    </source>
</evidence>
<dbReference type="eggNOG" id="KOG4185">
    <property type="taxonomic scope" value="Eukaryota"/>
</dbReference>
<keyword evidence="7" id="KW-1185">Reference proteome</keyword>
<dbReference type="GeneID" id="9821860"/>
<organism evidence="7">
    <name type="scientific">Caenorhabditis remanei</name>
    <name type="common">Caenorhabditis vulgaris</name>
    <dbReference type="NCBI Taxonomy" id="31234"/>
    <lineage>
        <taxon>Eukaryota</taxon>
        <taxon>Metazoa</taxon>
        <taxon>Ecdysozoa</taxon>
        <taxon>Nematoda</taxon>
        <taxon>Chromadorea</taxon>
        <taxon>Rhabditida</taxon>
        <taxon>Rhabditina</taxon>
        <taxon>Rhabditomorpha</taxon>
        <taxon>Rhabditoidea</taxon>
        <taxon>Rhabditidae</taxon>
        <taxon>Peloderinae</taxon>
        <taxon>Caenorhabditis</taxon>
    </lineage>
</organism>
<dbReference type="Proteomes" id="UP000008281">
    <property type="component" value="Unassembled WGS sequence"/>
</dbReference>
<dbReference type="Pfam" id="PF13445">
    <property type="entry name" value="zf-RING_UBOX"/>
    <property type="match status" value="1"/>
</dbReference>
<dbReference type="CTD" id="9821860"/>
<protein>
    <recommendedName>
        <fullName evidence="5">RING-type domain-containing protein</fullName>
    </recommendedName>
</protein>
<dbReference type="GO" id="GO:0008270">
    <property type="term" value="F:zinc ion binding"/>
    <property type="evidence" value="ECO:0007669"/>
    <property type="project" value="UniProtKB-KW"/>
</dbReference>
<dbReference type="PROSITE" id="PS00518">
    <property type="entry name" value="ZF_RING_1"/>
    <property type="match status" value="1"/>
</dbReference>
<proteinExistence type="predicted"/>
<evidence type="ECO:0000256" key="4">
    <source>
        <dbReference type="PROSITE-ProRule" id="PRU00175"/>
    </source>
</evidence>
<sequence length="456" mass="52437">MEILYLRLSKMMVANFYITKLSLNVLENSTRQSLKDVYKSSLIDCFENRESAITQSIQLILFILFCKMGSCFSKRDEPDDEAIDESVDEVTDEVTDEANDEEIDEAPSEAIRPILNDPLVNYVALFISGKSLIKPLHLSSNQWIMCEGSCCELFSELQKMERFDLVILYVSQHKPSMSMPFCGDMLRSTYTLANVWRAFFQNNGWGRNGEKGDKKIVELGYRKIFLIRAEVKKLCENNLQNYNEISKVLNHWFGDIYRAILLLMARLECKICLQEYKANVPDLTPRILSNCGHTICEGCAVTLLNQNENGDIACPFDRIVTELEGSVQELHKNFAIIEYLEEIDPNAAAPQVQAIPAVAVNQIHDVENIENNIPLINHLQDNDIFRQFFDPLEFEGADYLAWDPQANANRYNNEDTSESESDDEELQQQMDFIEAVQNFNIGDYQENYENFDEHLL</sequence>
<evidence type="ECO:0000256" key="3">
    <source>
        <dbReference type="ARBA" id="ARBA00022833"/>
    </source>
</evidence>
<dbReference type="CDD" id="cd23124">
    <property type="entry name" value="mRING-HC-C3HC3D_arc-1-like"/>
    <property type="match status" value="1"/>
</dbReference>